<name>A0ACA9QNL0_9GLOM</name>
<sequence length="93" mass="10805">MRLYPLQTGYLLLSYFNATNINDFSTYEEWIMLIDWNGNILSKAFFGYAFTNPVTGAWNPDQSSLKVNIDPNKGFMRLSAIRNTTNMAWAQYF</sequence>
<keyword evidence="2" id="KW-1185">Reference proteome</keyword>
<proteinExistence type="predicted"/>
<feature type="non-terminal residue" evidence="1">
    <location>
        <position position="93"/>
    </location>
</feature>
<dbReference type="EMBL" id="CAJVPU010046633">
    <property type="protein sequence ID" value="CAG8752024.1"/>
    <property type="molecule type" value="Genomic_DNA"/>
</dbReference>
<evidence type="ECO:0000313" key="2">
    <source>
        <dbReference type="Proteomes" id="UP000789702"/>
    </source>
</evidence>
<evidence type="ECO:0000313" key="1">
    <source>
        <dbReference type="EMBL" id="CAG8752024.1"/>
    </source>
</evidence>
<accession>A0ACA9QNL0</accession>
<dbReference type="Proteomes" id="UP000789702">
    <property type="component" value="Unassembled WGS sequence"/>
</dbReference>
<organism evidence="1 2">
    <name type="scientific">Dentiscutata heterogama</name>
    <dbReference type="NCBI Taxonomy" id="1316150"/>
    <lineage>
        <taxon>Eukaryota</taxon>
        <taxon>Fungi</taxon>
        <taxon>Fungi incertae sedis</taxon>
        <taxon>Mucoromycota</taxon>
        <taxon>Glomeromycotina</taxon>
        <taxon>Glomeromycetes</taxon>
        <taxon>Diversisporales</taxon>
        <taxon>Gigasporaceae</taxon>
        <taxon>Dentiscutata</taxon>
    </lineage>
</organism>
<comment type="caution">
    <text evidence="1">The sequence shown here is derived from an EMBL/GenBank/DDBJ whole genome shotgun (WGS) entry which is preliminary data.</text>
</comment>
<protein>
    <submittedName>
        <fullName evidence="1">10801_t:CDS:1</fullName>
    </submittedName>
</protein>
<gene>
    <name evidence="1" type="ORF">DHETER_LOCUS14701</name>
</gene>
<reference evidence="1" key="1">
    <citation type="submission" date="2021-06" db="EMBL/GenBank/DDBJ databases">
        <authorList>
            <person name="Kallberg Y."/>
            <person name="Tangrot J."/>
            <person name="Rosling A."/>
        </authorList>
    </citation>
    <scope>NUCLEOTIDE SEQUENCE</scope>
    <source>
        <strain evidence="1">IL203A</strain>
    </source>
</reference>